<dbReference type="EMBL" id="LR798243">
    <property type="protein sequence ID" value="CAB5214442.1"/>
    <property type="molecule type" value="Genomic_DNA"/>
</dbReference>
<dbReference type="Pfam" id="PF03237">
    <property type="entry name" value="Terminase_6N"/>
    <property type="match status" value="1"/>
</dbReference>
<keyword evidence="4" id="KW-0231">Viral genome packaging</keyword>
<organism evidence="6">
    <name type="scientific">uncultured Caudovirales phage</name>
    <dbReference type="NCBI Taxonomy" id="2100421"/>
    <lineage>
        <taxon>Viruses</taxon>
        <taxon>Duplodnaviria</taxon>
        <taxon>Heunggongvirae</taxon>
        <taxon>Uroviricota</taxon>
        <taxon>Caudoviricetes</taxon>
        <taxon>Peduoviridae</taxon>
        <taxon>Maltschvirus</taxon>
        <taxon>Maltschvirus maltsch</taxon>
    </lineage>
</organism>
<dbReference type="Gene3D" id="3.40.50.300">
    <property type="entry name" value="P-loop containing nucleotide triphosphate hydrolases"/>
    <property type="match status" value="1"/>
</dbReference>
<evidence type="ECO:0000256" key="2">
    <source>
        <dbReference type="ARBA" id="ARBA00022741"/>
    </source>
</evidence>
<evidence type="ECO:0000256" key="1">
    <source>
        <dbReference type="ARBA" id="ARBA00022612"/>
    </source>
</evidence>
<keyword evidence="1" id="KW-1188">Viral release from host cell</keyword>
<protein>
    <submittedName>
        <fullName evidence="6">Large terminase protein</fullName>
    </submittedName>
</protein>
<keyword evidence="3" id="KW-0067">ATP-binding</keyword>
<sequence length="521" mass="59026">MSKDLETAIIKTPYKKMSYTEEQIIELARCADPVDGPQYFMDHYFYIQHPTKGSIAYHPFDYQKRLIDTYHNYRFSISLMPRQTGKSTSAAGYLLWYAMFVPDSTILVAAHKYIGAQEIMQRVRYAYENCPDFIRAGVTSYNKGSLDFENGSRIVSQTTTENTGRGMSISLLYCDEFAFVRPTIASEFWTSITPTLATGGKCIITSTPNSDEDQFAQIWRSANKTIDANGNETELGQNGFKSFRSAWQEHPDRDEKWASEMRSQLGEERFRREMECEFIIYDETLINPLKLVEMAGIDPIERQGQVRWYKKPEKNCTYMVGLDPSLGTGSDPAAIQVFEIPGMKQVAEWCDNRTPVQRQVRILTEICGYIAETIGTRNNVYYSVENNTLGEAALVAIAEVGEENIQGVFLSEPKSMGGTGRRYRKGFNTSNKTKLAACAKFKSLVETKRMHLVSKALISELKTFVASGVSYAAKIGEHDDLVMATLLVIRMMQMLQSYDSDLDAEIKDASEFLEPMPFILI</sequence>
<dbReference type="GO" id="GO:0005524">
    <property type="term" value="F:ATP binding"/>
    <property type="evidence" value="ECO:0007669"/>
    <property type="project" value="UniProtKB-KW"/>
</dbReference>
<dbReference type="InterPro" id="IPR035421">
    <property type="entry name" value="Terminase_6C"/>
</dbReference>
<gene>
    <name evidence="6" type="ORF">UFOVP190_117</name>
</gene>
<feature type="domain" description="Terminase large subunit gp17-like C-terminal" evidence="5">
    <location>
        <begin position="320"/>
        <end position="489"/>
    </location>
</feature>
<name>A0A6J7WHE1_9CAUD</name>
<accession>A0A6J7WHE1</accession>
<evidence type="ECO:0000256" key="4">
    <source>
        <dbReference type="ARBA" id="ARBA00023219"/>
    </source>
</evidence>
<dbReference type="Pfam" id="PF17289">
    <property type="entry name" value="Terminase_6C"/>
    <property type="match status" value="1"/>
</dbReference>
<dbReference type="InterPro" id="IPR027417">
    <property type="entry name" value="P-loop_NTPase"/>
</dbReference>
<dbReference type="Gene3D" id="3.30.420.240">
    <property type="match status" value="1"/>
</dbReference>
<reference evidence="6" key="1">
    <citation type="submission" date="2020-05" db="EMBL/GenBank/DDBJ databases">
        <authorList>
            <person name="Chiriac C."/>
            <person name="Salcher M."/>
            <person name="Ghai R."/>
            <person name="Kavagutti S V."/>
        </authorList>
    </citation>
    <scope>NUCLEOTIDE SEQUENCE</scope>
</reference>
<keyword evidence="2" id="KW-0547">Nucleotide-binding</keyword>
<proteinExistence type="predicted"/>
<evidence type="ECO:0000256" key="3">
    <source>
        <dbReference type="ARBA" id="ARBA00022840"/>
    </source>
</evidence>
<evidence type="ECO:0000313" key="6">
    <source>
        <dbReference type="EMBL" id="CAB5214442.1"/>
    </source>
</evidence>
<evidence type="ECO:0000259" key="5">
    <source>
        <dbReference type="Pfam" id="PF17289"/>
    </source>
</evidence>